<dbReference type="EMBL" id="BART01008442">
    <property type="protein sequence ID" value="GAG54185.1"/>
    <property type="molecule type" value="Genomic_DNA"/>
</dbReference>
<protein>
    <submittedName>
        <fullName evidence="2">Uncharacterized protein</fullName>
    </submittedName>
</protein>
<reference evidence="2" key="1">
    <citation type="journal article" date="2014" name="Front. Microbiol.">
        <title>High frequency of phylogenetically diverse reductive dehalogenase-homologous genes in deep subseafloor sedimentary metagenomes.</title>
        <authorList>
            <person name="Kawai M."/>
            <person name="Futagami T."/>
            <person name="Toyoda A."/>
            <person name="Takaki Y."/>
            <person name="Nishi S."/>
            <person name="Hori S."/>
            <person name="Arai W."/>
            <person name="Tsubouchi T."/>
            <person name="Morono Y."/>
            <person name="Uchiyama I."/>
            <person name="Ito T."/>
            <person name="Fujiyama A."/>
            <person name="Inagaki F."/>
            <person name="Takami H."/>
        </authorList>
    </citation>
    <scope>NUCLEOTIDE SEQUENCE</scope>
    <source>
        <strain evidence="2">Expedition CK06-06</strain>
    </source>
</reference>
<feature type="non-terminal residue" evidence="2">
    <location>
        <position position="228"/>
    </location>
</feature>
<proteinExistence type="predicted"/>
<feature type="region of interest" description="Disordered" evidence="1">
    <location>
        <begin position="179"/>
        <end position="214"/>
    </location>
</feature>
<sequence length="228" mass="24935">MAKRDLTLGASGELHILDLEKSRSELLKGASDSVSKLQRLLKRYEDQISKPGAASEPFGPYHSAHPMTECIADQKSKENPPRDPAAVCQFIRTRSQKADFSMDGAMTEWDSMSKAQQDVWVLEKVTEDDPEILEDMAEGGVKPAVDLSIGAAGAEVPTIKPPIKPVVVTPGTEKAFSPEARRAALEARRKKKKPEEAKKPRGVKLDEDGFPTSEHKYVGTKGFAAVPR</sequence>
<name>X0YE89_9ZZZZ</name>
<comment type="caution">
    <text evidence="2">The sequence shown here is derived from an EMBL/GenBank/DDBJ whole genome shotgun (WGS) entry which is preliminary data.</text>
</comment>
<evidence type="ECO:0000313" key="2">
    <source>
        <dbReference type="EMBL" id="GAG54185.1"/>
    </source>
</evidence>
<evidence type="ECO:0000256" key="1">
    <source>
        <dbReference type="SAM" id="MobiDB-lite"/>
    </source>
</evidence>
<organism evidence="2">
    <name type="scientific">marine sediment metagenome</name>
    <dbReference type="NCBI Taxonomy" id="412755"/>
    <lineage>
        <taxon>unclassified sequences</taxon>
        <taxon>metagenomes</taxon>
        <taxon>ecological metagenomes</taxon>
    </lineage>
</organism>
<accession>X0YE89</accession>
<dbReference type="AlphaFoldDB" id="X0YE89"/>
<gene>
    <name evidence="2" type="ORF">S01H4_18988</name>
</gene>